<evidence type="ECO:0000313" key="3">
    <source>
        <dbReference type="Proteomes" id="UP000319859"/>
    </source>
</evidence>
<dbReference type="OrthoDB" id="7366065at2"/>
<sequence>MTSKAVLIGVAIIAGGVIGFGYTLIKSSHPDVATLRKNITGGMMEQCAKAARAAPGISEPQVQAYCGCTATKLDAAMSDDEVKHLVDLENQGQTGMPPELAPKLDLISNTCRKEAQISD</sequence>
<proteinExistence type="predicted"/>
<name>A0A560EUM2_9PROT</name>
<evidence type="ECO:0000313" key="2">
    <source>
        <dbReference type="EMBL" id="TWB13082.1"/>
    </source>
</evidence>
<keyword evidence="1" id="KW-0472">Membrane</keyword>
<protein>
    <submittedName>
        <fullName evidence="2">Uncharacterized protein</fullName>
    </submittedName>
</protein>
<reference evidence="2 3" key="1">
    <citation type="submission" date="2019-06" db="EMBL/GenBank/DDBJ databases">
        <title>Genomic Encyclopedia of Type Strains, Phase IV (KMG-V): Genome sequencing to study the core and pangenomes of soil and plant-associated prokaryotes.</title>
        <authorList>
            <person name="Whitman W."/>
        </authorList>
    </citation>
    <scope>NUCLEOTIDE SEQUENCE [LARGE SCALE GENOMIC DNA]</scope>
    <source>
        <strain evidence="2 3">BR 11880</strain>
    </source>
</reference>
<comment type="caution">
    <text evidence="2">The sequence shown here is derived from an EMBL/GenBank/DDBJ whole genome shotgun (WGS) entry which is preliminary data.</text>
</comment>
<dbReference type="AlphaFoldDB" id="A0A560EUM2"/>
<accession>A0A560EUM2</accession>
<organism evidence="2 3">
    <name type="scientific">Nitrospirillum amazonense</name>
    <dbReference type="NCBI Taxonomy" id="28077"/>
    <lineage>
        <taxon>Bacteria</taxon>
        <taxon>Pseudomonadati</taxon>
        <taxon>Pseudomonadota</taxon>
        <taxon>Alphaproteobacteria</taxon>
        <taxon>Rhodospirillales</taxon>
        <taxon>Azospirillaceae</taxon>
        <taxon>Nitrospirillum</taxon>
    </lineage>
</organism>
<gene>
    <name evidence="2" type="ORF">FBZ89_12149</name>
</gene>
<keyword evidence="1" id="KW-0812">Transmembrane</keyword>
<keyword evidence="1" id="KW-1133">Transmembrane helix</keyword>
<evidence type="ECO:0000256" key="1">
    <source>
        <dbReference type="SAM" id="Phobius"/>
    </source>
</evidence>
<dbReference type="Proteomes" id="UP000319859">
    <property type="component" value="Unassembled WGS sequence"/>
</dbReference>
<feature type="transmembrane region" description="Helical" evidence="1">
    <location>
        <begin position="6"/>
        <end position="25"/>
    </location>
</feature>
<dbReference type="EMBL" id="VITN01000021">
    <property type="protein sequence ID" value="TWB13082.1"/>
    <property type="molecule type" value="Genomic_DNA"/>
</dbReference>
<dbReference type="RefSeq" id="WP_145752998.1">
    <property type="nucleotide sequence ID" value="NZ_VITN01000021.1"/>
</dbReference>